<dbReference type="AlphaFoldDB" id="A0A9P4LDS2"/>
<feature type="transmembrane region" description="Helical" evidence="7">
    <location>
        <begin position="12"/>
        <end position="31"/>
    </location>
</feature>
<evidence type="ECO:0000256" key="7">
    <source>
        <dbReference type="SAM" id="Phobius"/>
    </source>
</evidence>
<feature type="region of interest" description="Disordered" evidence="6">
    <location>
        <begin position="293"/>
        <end position="329"/>
    </location>
</feature>
<evidence type="ECO:0000313" key="10">
    <source>
        <dbReference type="Proteomes" id="UP000800039"/>
    </source>
</evidence>
<keyword evidence="4 7" id="KW-0472">Membrane</keyword>
<feature type="transmembrane region" description="Helical" evidence="7">
    <location>
        <begin position="51"/>
        <end position="70"/>
    </location>
</feature>
<proteinExistence type="inferred from homology"/>
<comment type="caution">
    <text evidence="9">The sequence shown here is derived from an EMBL/GenBank/DDBJ whole genome shotgun (WGS) entry which is preliminary data.</text>
</comment>
<feature type="compositionally biased region" description="Polar residues" evidence="6">
    <location>
        <begin position="296"/>
        <end position="309"/>
    </location>
</feature>
<comment type="similarity">
    <text evidence="5">Belongs to the SAT4 family.</text>
</comment>
<evidence type="ECO:0000313" key="9">
    <source>
        <dbReference type="EMBL" id="KAF1852231.1"/>
    </source>
</evidence>
<feature type="transmembrane region" description="Helical" evidence="7">
    <location>
        <begin position="90"/>
        <end position="113"/>
    </location>
</feature>
<evidence type="ECO:0000256" key="6">
    <source>
        <dbReference type="SAM" id="MobiDB-lite"/>
    </source>
</evidence>
<protein>
    <recommendedName>
        <fullName evidence="8">Rhodopsin domain-containing protein</fullName>
    </recommendedName>
</protein>
<dbReference type="InterPro" id="IPR052337">
    <property type="entry name" value="SAT4-like"/>
</dbReference>
<evidence type="ECO:0000259" key="8">
    <source>
        <dbReference type="Pfam" id="PF20684"/>
    </source>
</evidence>
<dbReference type="GO" id="GO:0016020">
    <property type="term" value="C:membrane"/>
    <property type="evidence" value="ECO:0007669"/>
    <property type="project" value="UniProtKB-SubCell"/>
</dbReference>
<keyword evidence="3 7" id="KW-1133">Transmembrane helix</keyword>
<feature type="transmembrane region" description="Helical" evidence="7">
    <location>
        <begin position="165"/>
        <end position="187"/>
    </location>
</feature>
<sequence length="329" mass="35438">MSLQTPGQLSNKTFLIVSITLTCVASLFVVARLIASWQRKPKRHVDRIDDYIALAALLVLAATVAGYNELILALSSPQTKLASLMRLSNALTWLGALMLWGCKVPILVLYITLFNVKTWLRISSYAIIAVTATIFIIMASFVTAKCTGPLDEGLLWRCQPASTKAGFTLGLVSIITDALIFVLPISVIVRLQLPLKKRIGVSIIFAGGLVAIAASAVSTSYKWKSLKWSASGGTNDMICTVVECAVAIMVACIPAGYGLWSRNIATSGLYSRVSSAFSHLFLVRSRRSRSGACDTSVRSQKSHASTGSTKLVHIHQTGQDKSGLSEEEV</sequence>
<dbReference type="OrthoDB" id="2988756at2759"/>
<comment type="subcellular location">
    <subcellularLocation>
        <location evidence="1">Membrane</location>
        <topology evidence="1">Multi-pass membrane protein</topology>
    </subcellularLocation>
</comment>
<accession>A0A9P4LDS2</accession>
<dbReference type="Pfam" id="PF20684">
    <property type="entry name" value="Fung_rhodopsin"/>
    <property type="match status" value="1"/>
</dbReference>
<reference evidence="9" key="1">
    <citation type="submission" date="2020-01" db="EMBL/GenBank/DDBJ databases">
        <authorList>
            <consortium name="DOE Joint Genome Institute"/>
            <person name="Haridas S."/>
            <person name="Albert R."/>
            <person name="Binder M."/>
            <person name="Bloem J."/>
            <person name="Labutti K."/>
            <person name="Salamov A."/>
            <person name="Andreopoulos B."/>
            <person name="Baker S.E."/>
            <person name="Barry K."/>
            <person name="Bills G."/>
            <person name="Bluhm B.H."/>
            <person name="Cannon C."/>
            <person name="Castanera R."/>
            <person name="Culley D.E."/>
            <person name="Daum C."/>
            <person name="Ezra D."/>
            <person name="Gonzalez J.B."/>
            <person name="Henrissat B."/>
            <person name="Kuo A."/>
            <person name="Liang C."/>
            <person name="Lipzen A."/>
            <person name="Lutzoni F."/>
            <person name="Magnuson J."/>
            <person name="Mondo S."/>
            <person name="Nolan M."/>
            <person name="Ohm R."/>
            <person name="Pangilinan J."/>
            <person name="Park H.-J."/>
            <person name="Ramirez L."/>
            <person name="Alfaro M."/>
            <person name="Sun H."/>
            <person name="Tritt A."/>
            <person name="Yoshinaga Y."/>
            <person name="Zwiers L.-H."/>
            <person name="Turgeon B.G."/>
            <person name="Goodwin S.B."/>
            <person name="Spatafora J.W."/>
            <person name="Crous P.W."/>
            <person name="Grigoriev I.V."/>
        </authorList>
    </citation>
    <scope>NUCLEOTIDE SEQUENCE</scope>
    <source>
        <strain evidence="9">CBS 394.84</strain>
    </source>
</reference>
<dbReference type="GeneID" id="63847863"/>
<dbReference type="EMBL" id="ML976614">
    <property type="protein sequence ID" value="KAF1852231.1"/>
    <property type="molecule type" value="Genomic_DNA"/>
</dbReference>
<feature type="transmembrane region" description="Helical" evidence="7">
    <location>
        <begin position="237"/>
        <end position="260"/>
    </location>
</feature>
<dbReference type="PANTHER" id="PTHR33048:SF146">
    <property type="entry name" value="INTEGRAL MEMBRANE PROTEIN"/>
    <property type="match status" value="1"/>
</dbReference>
<keyword evidence="2 7" id="KW-0812">Transmembrane</keyword>
<keyword evidence="10" id="KW-1185">Reference proteome</keyword>
<dbReference type="InterPro" id="IPR049326">
    <property type="entry name" value="Rhodopsin_dom_fungi"/>
</dbReference>
<evidence type="ECO:0000256" key="1">
    <source>
        <dbReference type="ARBA" id="ARBA00004141"/>
    </source>
</evidence>
<evidence type="ECO:0000256" key="5">
    <source>
        <dbReference type="ARBA" id="ARBA00038359"/>
    </source>
</evidence>
<feature type="transmembrane region" description="Helical" evidence="7">
    <location>
        <begin position="125"/>
        <end position="145"/>
    </location>
</feature>
<evidence type="ECO:0000256" key="4">
    <source>
        <dbReference type="ARBA" id="ARBA00023136"/>
    </source>
</evidence>
<evidence type="ECO:0000256" key="3">
    <source>
        <dbReference type="ARBA" id="ARBA00022989"/>
    </source>
</evidence>
<feature type="domain" description="Rhodopsin" evidence="8">
    <location>
        <begin position="42"/>
        <end position="258"/>
    </location>
</feature>
<gene>
    <name evidence="9" type="ORF">K460DRAFT_325942</name>
</gene>
<dbReference type="RefSeq" id="XP_040794794.1">
    <property type="nucleotide sequence ID" value="XM_040930611.1"/>
</dbReference>
<dbReference type="PANTHER" id="PTHR33048">
    <property type="entry name" value="PTH11-LIKE INTEGRAL MEMBRANE PROTEIN (AFU_ORTHOLOGUE AFUA_5G11245)"/>
    <property type="match status" value="1"/>
</dbReference>
<feature type="transmembrane region" description="Helical" evidence="7">
    <location>
        <begin position="199"/>
        <end position="217"/>
    </location>
</feature>
<name>A0A9P4LDS2_9PLEO</name>
<dbReference type="Proteomes" id="UP000800039">
    <property type="component" value="Unassembled WGS sequence"/>
</dbReference>
<evidence type="ECO:0000256" key="2">
    <source>
        <dbReference type="ARBA" id="ARBA00022692"/>
    </source>
</evidence>
<organism evidence="9 10">
    <name type="scientific">Cucurbitaria berberidis CBS 394.84</name>
    <dbReference type="NCBI Taxonomy" id="1168544"/>
    <lineage>
        <taxon>Eukaryota</taxon>
        <taxon>Fungi</taxon>
        <taxon>Dikarya</taxon>
        <taxon>Ascomycota</taxon>
        <taxon>Pezizomycotina</taxon>
        <taxon>Dothideomycetes</taxon>
        <taxon>Pleosporomycetidae</taxon>
        <taxon>Pleosporales</taxon>
        <taxon>Pleosporineae</taxon>
        <taxon>Cucurbitariaceae</taxon>
        <taxon>Cucurbitaria</taxon>
    </lineage>
</organism>